<comment type="similarity">
    <text evidence="1">Belongs to the short-chain dehydrogenases/reductases (SDR) family.</text>
</comment>
<reference evidence="3" key="1">
    <citation type="submission" date="2022-11" db="EMBL/GenBank/DDBJ databases">
        <title>Alteromonas sp. nov., isolated from sea water of the Qingdao.</title>
        <authorList>
            <person name="Wang Q."/>
        </authorList>
    </citation>
    <scope>NUCLEOTIDE SEQUENCE</scope>
    <source>
        <strain evidence="3">ASW11-7</strain>
    </source>
</reference>
<evidence type="ECO:0000256" key="1">
    <source>
        <dbReference type="ARBA" id="ARBA00006484"/>
    </source>
</evidence>
<organism evidence="3 4">
    <name type="scientific">Alteromonas aquimaris</name>
    <dbReference type="NCBI Taxonomy" id="2998417"/>
    <lineage>
        <taxon>Bacteria</taxon>
        <taxon>Pseudomonadati</taxon>
        <taxon>Pseudomonadota</taxon>
        <taxon>Gammaproteobacteria</taxon>
        <taxon>Alteromonadales</taxon>
        <taxon>Alteromonadaceae</taxon>
        <taxon>Alteromonas/Salinimonas group</taxon>
        <taxon>Alteromonas</taxon>
    </lineage>
</organism>
<proteinExistence type="inferred from homology"/>
<accession>A0ABT3P3U5</accession>
<dbReference type="Gene3D" id="3.40.50.720">
    <property type="entry name" value="NAD(P)-binding Rossmann-like Domain"/>
    <property type="match status" value="1"/>
</dbReference>
<dbReference type="EMBL" id="JAPFRD010000002">
    <property type="protein sequence ID" value="MCW8107419.1"/>
    <property type="molecule type" value="Genomic_DNA"/>
</dbReference>
<dbReference type="PANTHER" id="PTHR44196:SF1">
    <property type="entry name" value="DEHYDROGENASE_REDUCTASE SDR FAMILY MEMBER 7B"/>
    <property type="match status" value="1"/>
</dbReference>
<protein>
    <submittedName>
        <fullName evidence="3">SDR family NAD(P)-dependent oxidoreductase</fullName>
    </submittedName>
</protein>
<evidence type="ECO:0000313" key="4">
    <source>
        <dbReference type="Proteomes" id="UP001142810"/>
    </source>
</evidence>
<gene>
    <name evidence="3" type="ORF">OPS25_02740</name>
</gene>
<dbReference type="PROSITE" id="PS00061">
    <property type="entry name" value="ADH_SHORT"/>
    <property type="match status" value="1"/>
</dbReference>
<dbReference type="Pfam" id="PF00106">
    <property type="entry name" value="adh_short"/>
    <property type="match status" value="1"/>
</dbReference>
<evidence type="ECO:0000313" key="3">
    <source>
        <dbReference type="EMBL" id="MCW8107419.1"/>
    </source>
</evidence>
<dbReference type="InterPro" id="IPR020904">
    <property type="entry name" value="Sc_DH/Rdtase_CS"/>
</dbReference>
<dbReference type="InterPro" id="IPR036291">
    <property type="entry name" value="NAD(P)-bd_dom_sf"/>
</dbReference>
<name>A0ABT3P3U5_9ALTE</name>
<evidence type="ECO:0000256" key="2">
    <source>
        <dbReference type="ARBA" id="ARBA00023002"/>
    </source>
</evidence>
<dbReference type="Proteomes" id="UP001142810">
    <property type="component" value="Unassembled WGS sequence"/>
</dbReference>
<dbReference type="InterPro" id="IPR002347">
    <property type="entry name" value="SDR_fam"/>
</dbReference>
<sequence length="246" mass="27481">MSYSDKKQRRLLVTGATSGIGLELVKQAVEYGWVVIACGRNQEKLNEIANKLKVRTLEFDVTDEEETALALSDAEWDIAVLNAGTCEYVDMDKFEPAMFHRVFNVNFFGVVNCVAALLPSCAKGKSLVIVDSMARLFPFTRAEAYGSSKAALHYFSQCLRVDLASKNVKVQTVSPGFVETPLTNKNDFEMPMIIPVEKAAKALLRGIEKEESDITFPTRFSLIMKTLNILPSSFQHYLSKKMRSSM</sequence>
<dbReference type="PRINTS" id="PR00081">
    <property type="entry name" value="GDHRDH"/>
</dbReference>
<dbReference type="SUPFAM" id="SSF51735">
    <property type="entry name" value="NAD(P)-binding Rossmann-fold domains"/>
    <property type="match status" value="1"/>
</dbReference>
<comment type="caution">
    <text evidence="3">The sequence shown here is derived from an EMBL/GenBank/DDBJ whole genome shotgun (WGS) entry which is preliminary data.</text>
</comment>
<dbReference type="RefSeq" id="WP_265616113.1">
    <property type="nucleotide sequence ID" value="NZ_JAPFRD010000002.1"/>
</dbReference>
<dbReference type="PANTHER" id="PTHR44196">
    <property type="entry name" value="DEHYDROGENASE/REDUCTASE SDR FAMILY MEMBER 7B"/>
    <property type="match status" value="1"/>
</dbReference>
<keyword evidence="2" id="KW-0560">Oxidoreductase</keyword>
<keyword evidence="4" id="KW-1185">Reference proteome</keyword>